<keyword evidence="2" id="KW-0547">Nucleotide-binding</keyword>
<protein>
    <recommendedName>
        <fullName evidence="1">guanylate cyclase</fullName>
        <ecNumber evidence="1">4.6.1.2</ecNumber>
    </recommendedName>
</protein>
<name>A0A0R3W048_TAEAS</name>
<evidence type="ECO:0000313" key="6">
    <source>
        <dbReference type="EMBL" id="VDK26967.1"/>
    </source>
</evidence>
<dbReference type="Proteomes" id="UP000282613">
    <property type="component" value="Unassembled WGS sequence"/>
</dbReference>
<dbReference type="GO" id="GO:0004383">
    <property type="term" value="F:guanylate cyclase activity"/>
    <property type="evidence" value="ECO:0007669"/>
    <property type="project" value="UniProtKB-EC"/>
</dbReference>
<dbReference type="EMBL" id="UYRS01005060">
    <property type="protein sequence ID" value="VDK26967.1"/>
    <property type="molecule type" value="Genomic_DNA"/>
</dbReference>
<dbReference type="STRING" id="60517.A0A0R3W048"/>
<evidence type="ECO:0000313" key="8">
    <source>
        <dbReference type="WBParaSite" id="TASK_0000304201-mRNA-1"/>
    </source>
</evidence>
<evidence type="ECO:0000313" key="7">
    <source>
        <dbReference type="Proteomes" id="UP000282613"/>
    </source>
</evidence>
<reference evidence="8" key="1">
    <citation type="submission" date="2017-02" db="UniProtKB">
        <authorList>
            <consortium name="WormBaseParasite"/>
        </authorList>
    </citation>
    <scope>IDENTIFICATION</scope>
</reference>
<dbReference type="WBParaSite" id="TASK_0000304201-mRNA-1">
    <property type="protein sequence ID" value="TASK_0000304201-mRNA-1"/>
    <property type="gene ID" value="TASK_0000304201"/>
</dbReference>
<dbReference type="InterPro" id="IPR050401">
    <property type="entry name" value="Cyclic_nucleotide_synthase"/>
</dbReference>
<evidence type="ECO:0000256" key="2">
    <source>
        <dbReference type="ARBA" id="ARBA00022741"/>
    </source>
</evidence>
<keyword evidence="7" id="KW-1185">Reference proteome</keyword>
<dbReference type="InterPro" id="IPR011009">
    <property type="entry name" value="Kinase-like_dom_sf"/>
</dbReference>
<dbReference type="GO" id="GO:0004016">
    <property type="term" value="F:adenylate cyclase activity"/>
    <property type="evidence" value="ECO:0007669"/>
    <property type="project" value="TreeGrafter"/>
</dbReference>
<keyword evidence="3" id="KW-0456">Lyase</keyword>
<proteinExistence type="predicted"/>
<dbReference type="SUPFAM" id="SSF56112">
    <property type="entry name" value="Protein kinase-like (PK-like)"/>
    <property type="match status" value="1"/>
</dbReference>
<dbReference type="InterPro" id="IPR020635">
    <property type="entry name" value="Tyr_kinase_cat_dom"/>
</dbReference>
<dbReference type="GO" id="GO:0005886">
    <property type="term" value="C:plasma membrane"/>
    <property type="evidence" value="ECO:0007669"/>
    <property type="project" value="TreeGrafter"/>
</dbReference>
<dbReference type="GO" id="GO:0005524">
    <property type="term" value="F:ATP binding"/>
    <property type="evidence" value="ECO:0007669"/>
    <property type="project" value="InterPro"/>
</dbReference>
<dbReference type="GO" id="GO:0007168">
    <property type="term" value="P:receptor guanylyl cyclase signaling pathway"/>
    <property type="evidence" value="ECO:0007669"/>
    <property type="project" value="TreeGrafter"/>
</dbReference>
<evidence type="ECO:0000259" key="5">
    <source>
        <dbReference type="PROSITE" id="PS50011"/>
    </source>
</evidence>
<feature type="domain" description="Protein kinase" evidence="5">
    <location>
        <begin position="1"/>
        <end position="170"/>
    </location>
</feature>
<dbReference type="Pfam" id="PF07714">
    <property type="entry name" value="PK_Tyr_Ser-Thr"/>
    <property type="match status" value="1"/>
</dbReference>
<dbReference type="Gene3D" id="1.10.510.10">
    <property type="entry name" value="Transferase(Phosphotransferase) domain 1"/>
    <property type="match status" value="1"/>
</dbReference>
<dbReference type="PANTHER" id="PTHR11920:SF501">
    <property type="entry name" value="GUANYLATE CYCLASE 32E"/>
    <property type="match status" value="1"/>
</dbReference>
<dbReference type="InterPro" id="IPR000719">
    <property type="entry name" value="Prot_kinase_dom"/>
</dbReference>
<dbReference type="SMART" id="SM00219">
    <property type="entry name" value="TyrKc"/>
    <property type="match status" value="1"/>
</dbReference>
<reference evidence="6 7" key="2">
    <citation type="submission" date="2018-11" db="EMBL/GenBank/DDBJ databases">
        <authorList>
            <consortium name="Pathogen Informatics"/>
        </authorList>
    </citation>
    <scope>NUCLEOTIDE SEQUENCE [LARGE SCALE GENOMIC DNA]</scope>
</reference>
<evidence type="ECO:0000256" key="1">
    <source>
        <dbReference type="ARBA" id="ARBA00012202"/>
    </source>
</evidence>
<dbReference type="EC" id="4.6.1.2" evidence="1"/>
<dbReference type="InterPro" id="IPR001245">
    <property type="entry name" value="Ser-Thr/Tyr_kinase_cat_dom"/>
</dbReference>
<accession>A0A0R3W048</accession>
<dbReference type="PANTHER" id="PTHR11920">
    <property type="entry name" value="GUANYLYL CYCLASE"/>
    <property type="match status" value="1"/>
</dbReference>
<dbReference type="GO" id="GO:0001653">
    <property type="term" value="F:peptide receptor activity"/>
    <property type="evidence" value="ECO:0007669"/>
    <property type="project" value="TreeGrafter"/>
</dbReference>
<evidence type="ECO:0000256" key="4">
    <source>
        <dbReference type="ARBA" id="ARBA00023293"/>
    </source>
</evidence>
<dbReference type="PROSITE" id="PS50011">
    <property type="entry name" value="PROTEIN_KINASE_DOM"/>
    <property type="match status" value="1"/>
</dbReference>
<dbReference type="OrthoDB" id="1890790at2759"/>
<evidence type="ECO:0000256" key="3">
    <source>
        <dbReference type="ARBA" id="ARBA00023239"/>
    </source>
</evidence>
<sequence length="207" mass="24035">MEYMHSTSLKAHGRLKSTNCLVSCRYGLKITDFGIPKIYNLTGSCPSIKPEEKLWTAPELLRDETAALVGTKPGDVYAFGIIMHEVFYQTKPYGLEDIPVEEILERVMCEENPPFRPQLLDVGAPPTYRDIIQRAWSDNPRMRPTFKELNEEIQRLTNGKKTNIVEHMFKMMEDYSSRLEEEVKARTDELEKEKRKKELLICRLLPP</sequence>
<keyword evidence="4" id="KW-0141">cGMP biosynthesis</keyword>
<gene>
    <name evidence="6" type="ORF">TASK_LOCUS3043</name>
</gene>
<dbReference type="AlphaFoldDB" id="A0A0R3W048"/>
<organism evidence="8">
    <name type="scientific">Taenia asiatica</name>
    <name type="common">Asian tapeworm</name>
    <dbReference type="NCBI Taxonomy" id="60517"/>
    <lineage>
        <taxon>Eukaryota</taxon>
        <taxon>Metazoa</taxon>
        <taxon>Spiralia</taxon>
        <taxon>Lophotrochozoa</taxon>
        <taxon>Platyhelminthes</taxon>
        <taxon>Cestoda</taxon>
        <taxon>Eucestoda</taxon>
        <taxon>Cyclophyllidea</taxon>
        <taxon>Taeniidae</taxon>
        <taxon>Taenia</taxon>
    </lineage>
</organism>
<dbReference type="GO" id="GO:0004713">
    <property type="term" value="F:protein tyrosine kinase activity"/>
    <property type="evidence" value="ECO:0007669"/>
    <property type="project" value="InterPro"/>
</dbReference>